<dbReference type="AlphaFoldDB" id="A0A1E7FDG8"/>
<keyword evidence="6" id="KW-0378">Hydrolase</keyword>
<dbReference type="OrthoDB" id="411451at2759"/>
<dbReference type="SUPFAM" id="SSF52540">
    <property type="entry name" value="P-loop containing nucleoside triphosphate hydrolases"/>
    <property type="match status" value="1"/>
</dbReference>
<dbReference type="GO" id="GO:0016787">
    <property type="term" value="F:hydrolase activity"/>
    <property type="evidence" value="ECO:0007669"/>
    <property type="project" value="UniProtKB-KW"/>
</dbReference>
<keyword evidence="7" id="KW-1185">Reference proteome</keyword>
<evidence type="ECO:0000256" key="1">
    <source>
        <dbReference type="ARBA" id="ARBA00022679"/>
    </source>
</evidence>
<name>A0A1E7FDG8_9STRA</name>
<evidence type="ECO:0000256" key="4">
    <source>
        <dbReference type="PIRSR" id="PIRSR637359-2"/>
    </source>
</evidence>
<reference evidence="6 7" key="1">
    <citation type="submission" date="2016-09" db="EMBL/GenBank/DDBJ databases">
        <title>Extensive genetic diversity and differential bi-allelic expression allows diatom success in the polar Southern Ocean.</title>
        <authorList>
            <consortium name="DOE Joint Genome Institute"/>
            <person name="Mock T."/>
            <person name="Otillar R.P."/>
            <person name="Strauss J."/>
            <person name="Dupont C."/>
            <person name="Frickenhaus S."/>
            <person name="Maumus F."/>
            <person name="Mcmullan M."/>
            <person name="Sanges R."/>
            <person name="Schmutz J."/>
            <person name="Toseland A."/>
            <person name="Valas R."/>
            <person name="Veluchamy A."/>
            <person name="Ward B.J."/>
            <person name="Allen A."/>
            <person name="Barry K."/>
            <person name="Falciatore A."/>
            <person name="Ferrante M."/>
            <person name="Fortunato A.E."/>
            <person name="Gloeckner G."/>
            <person name="Gruber A."/>
            <person name="Hipkin R."/>
            <person name="Janech M."/>
            <person name="Kroth P."/>
            <person name="Leese F."/>
            <person name="Lindquist E."/>
            <person name="Lyon B.R."/>
            <person name="Martin J."/>
            <person name="Mayer C."/>
            <person name="Parker M."/>
            <person name="Quesneville H."/>
            <person name="Raymond J."/>
            <person name="Uhlig C."/>
            <person name="Valentin K.U."/>
            <person name="Worden A.Z."/>
            <person name="Armbrust E.V."/>
            <person name="Bowler C."/>
            <person name="Green B."/>
            <person name="Moulton V."/>
            <person name="Van Oosterhout C."/>
            <person name="Grigoriev I."/>
        </authorList>
    </citation>
    <scope>NUCLEOTIDE SEQUENCE [LARGE SCALE GENOMIC DNA]</scope>
    <source>
        <strain evidence="6 7">CCMP1102</strain>
    </source>
</reference>
<keyword evidence="1" id="KW-0808">Transferase</keyword>
<feature type="domain" description="Sulfotransferase" evidence="5">
    <location>
        <begin position="9"/>
        <end position="260"/>
    </location>
</feature>
<dbReference type="InParanoid" id="A0A1E7FDG8"/>
<feature type="binding site" evidence="4">
    <location>
        <position position="119"/>
    </location>
    <ligand>
        <name>3'-phosphoadenylyl sulfate</name>
        <dbReference type="ChEBI" id="CHEBI:58339"/>
    </ligand>
</feature>
<proteinExistence type="predicted"/>
<dbReference type="KEGG" id="fcy:FRACYDRAFT_169223"/>
<sequence>MVSRPTPSYIILGAQKAGTTSLYHYINEHPWVIKARRRETHCLDWRWDEKIKTKSKQLEYCQRFFFTDHVKNRVSCQTGDSSPSYLLDSRRVIPRLKRVFDWKMKFFVMMRDPVRRATSHYSMVTSTDGTPAQQKTRGLEWRNKSLWDVVQMEMKKMNECSLIPYWNIEDGIIDQDCFDQFFGSQQEDEAWNRYLERYVPLNTGSYGLLTRGMYAVQLRPWFRSFDRDQFMFLRLESMKSKNGVPNAMERVFSHLDLPYHPICDESAKNSREYESTDTKIHDYLQRFFEPHNRGLASVIQTKSEEWIDPWPYQVV</sequence>
<dbReference type="Proteomes" id="UP000095751">
    <property type="component" value="Unassembled WGS sequence"/>
</dbReference>
<dbReference type="Pfam" id="PF00685">
    <property type="entry name" value="Sulfotransfer_1"/>
    <property type="match status" value="1"/>
</dbReference>
<evidence type="ECO:0000256" key="2">
    <source>
        <dbReference type="ARBA" id="ARBA00023180"/>
    </source>
</evidence>
<feature type="active site" description="For sulfotransferase activity" evidence="3">
    <location>
        <position position="16"/>
    </location>
</feature>
<dbReference type="PANTHER" id="PTHR10605">
    <property type="entry name" value="HEPARAN SULFATE SULFOTRANSFERASE"/>
    <property type="match status" value="1"/>
</dbReference>
<evidence type="ECO:0000313" key="6">
    <source>
        <dbReference type="EMBL" id="OEU16095.1"/>
    </source>
</evidence>
<gene>
    <name evidence="6" type="ORF">FRACYDRAFT_169223</name>
</gene>
<evidence type="ECO:0000256" key="3">
    <source>
        <dbReference type="PIRSR" id="PIRSR637359-1"/>
    </source>
</evidence>
<feature type="binding site" evidence="4">
    <location>
        <position position="111"/>
    </location>
    <ligand>
        <name>3'-phosphoadenylyl sulfate</name>
        <dbReference type="ChEBI" id="CHEBI:58339"/>
    </ligand>
</feature>
<dbReference type="EMBL" id="KV784358">
    <property type="protein sequence ID" value="OEU16095.1"/>
    <property type="molecule type" value="Genomic_DNA"/>
</dbReference>
<organism evidence="6 7">
    <name type="scientific">Fragilariopsis cylindrus CCMP1102</name>
    <dbReference type="NCBI Taxonomy" id="635003"/>
    <lineage>
        <taxon>Eukaryota</taxon>
        <taxon>Sar</taxon>
        <taxon>Stramenopiles</taxon>
        <taxon>Ochrophyta</taxon>
        <taxon>Bacillariophyta</taxon>
        <taxon>Bacillariophyceae</taxon>
        <taxon>Bacillariophycidae</taxon>
        <taxon>Bacillariales</taxon>
        <taxon>Bacillariaceae</taxon>
        <taxon>Fragilariopsis</taxon>
    </lineage>
</organism>
<dbReference type="GO" id="GO:0008146">
    <property type="term" value="F:sulfotransferase activity"/>
    <property type="evidence" value="ECO:0007669"/>
    <property type="project" value="InterPro"/>
</dbReference>
<evidence type="ECO:0000313" key="7">
    <source>
        <dbReference type="Proteomes" id="UP000095751"/>
    </source>
</evidence>
<protein>
    <submittedName>
        <fullName evidence="6">p-loop containing nucleoside triphosphate hydrolase protein</fullName>
    </submittedName>
</protein>
<dbReference type="Gene3D" id="3.40.50.300">
    <property type="entry name" value="P-loop containing nucleotide triphosphate hydrolases"/>
    <property type="match status" value="1"/>
</dbReference>
<evidence type="ECO:0000259" key="5">
    <source>
        <dbReference type="Pfam" id="PF00685"/>
    </source>
</evidence>
<dbReference type="PANTHER" id="PTHR10605:SF56">
    <property type="entry name" value="BIFUNCTIONAL HEPARAN SULFATE N-DEACETYLASE_N-SULFOTRANSFERASE"/>
    <property type="match status" value="1"/>
</dbReference>
<accession>A0A1E7FDG8</accession>
<dbReference type="InterPro" id="IPR027417">
    <property type="entry name" value="P-loop_NTPase"/>
</dbReference>
<dbReference type="InterPro" id="IPR037359">
    <property type="entry name" value="NST/OST"/>
</dbReference>
<dbReference type="InterPro" id="IPR000863">
    <property type="entry name" value="Sulfotransferase_dom"/>
</dbReference>
<keyword evidence="2" id="KW-0325">Glycoprotein</keyword>